<dbReference type="EC" id="3.6.1.8" evidence="2"/>
<dbReference type="PANTHER" id="PTHR30522:SF0">
    <property type="entry name" value="NUCLEOSIDE TRIPHOSPHATE PYROPHOSPHOHYDROLASE"/>
    <property type="match status" value="1"/>
</dbReference>
<dbReference type="NCBIfam" id="NF007113">
    <property type="entry name" value="PRK09562.1"/>
    <property type="match status" value="1"/>
</dbReference>
<proteinExistence type="predicted"/>
<protein>
    <submittedName>
        <fullName evidence="2">Nucleoside triphosphate pyrophosphohydrolase MazG</fullName>
        <ecNumber evidence="2">3.6.1.8</ecNumber>
    </submittedName>
</protein>
<dbReference type="FunFam" id="1.10.287.1080:FF:000003">
    <property type="entry name" value="Nucleoside triphosphate pyrophosphohydrolase"/>
    <property type="match status" value="1"/>
</dbReference>
<reference evidence="2" key="1">
    <citation type="submission" date="2018-06" db="EMBL/GenBank/DDBJ databases">
        <authorList>
            <person name="Zhirakovskaya E."/>
        </authorList>
    </citation>
    <scope>NUCLEOTIDE SEQUENCE</scope>
</reference>
<keyword evidence="2" id="KW-0378">Hydrolase</keyword>
<gene>
    <name evidence="2" type="ORF">MNBD_GAMMA02-428</name>
</gene>
<dbReference type="GO" id="GO:0006950">
    <property type="term" value="P:response to stress"/>
    <property type="evidence" value="ECO:0007669"/>
    <property type="project" value="UniProtKB-ARBA"/>
</dbReference>
<dbReference type="CDD" id="cd11528">
    <property type="entry name" value="NTP-PPase_MazG_Nterm"/>
    <property type="match status" value="1"/>
</dbReference>
<accession>A0A3B0VNI7</accession>
<dbReference type="InterPro" id="IPR011551">
    <property type="entry name" value="NTP_PyrPHydrolase_MazG"/>
</dbReference>
<evidence type="ECO:0000259" key="1">
    <source>
        <dbReference type="Pfam" id="PF03819"/>
    </source>
</evidence>
<dbReference type="Gene3D" id="1.10.287.1080">
    <property type="entry name" value="MazG-like"/>
    <property type="match status" value="2"/>
</dbReference>
<dbReference type="NCBIfam" id="TIGR00444">
    <property type="entry name" value="mazG"/>
    <property type="match status" value="1"/>
</dbReference>
<dbReference type="PANTHER" id="PTHR30522">
    <property type="entry name" value="NUCLEOSIDE TRIPHOSPHATE PYROPHOSPHOHYDROLASE"/>
    <property type="match status" value="1"/>
</dbReference>
<organism evidence="2">
    <name type="scientific">hydrothermal vent metagenome</name>
    <dbReference type="NCBI Taxonomy" id="652676"/>
    <lineage>
        <taxon>unclassified sequences</taxon>
        <taxon>metagenomes</taxon>
        <taxon>ecological metagenomes</taxon>
    </lineage>
</organism>
<dbReference type="GO" id="GO:0046076">
    <property type="term" value="P:dTTP catabolic process"/>
    <property type="evidence" value="ECO:0007669"/>
    <property type="project" value="TreeGrafter"/>
</dbReference>
<dbReference type="GO" id="GO:0046052">
    <property type="term" value="P:UTP catabolic process"/>
    <property type="evidence" value="ECO:0007669"/>
    <property type="project" value="TreeGrafter"/>
</dbReference>
<dbReference type="Pfam" id="PF03819">
    <property type="entry name" value="MazG"/>
    <property type="match status" value="2"/>
</dbReference>
<dbReference type="AlphaFoldDB" id="A0A3B0VNI7"/>
<dbReference type="SUPFAM" id="SSF101386">
    <property type="entry name" value="all-alpha NTP pyrophosphatases"/>
    <property type="match status" value="2"/>
</dbReference>
<dbReference type="InterPro" id="IPR048015">
    <property type="entry name" value="NTP-PPase_MazG-like_N"/>
</dbReference>
<sequence>MKKLLDIIQQLRDPKTGCPWDIEQTFSSIAPYTIEEAYEVADAIEQQDMTGLKSELGDLLFQVVFHAQMAEESGYFDFDDVVEAVSDKMIDRHPHVFEANAPRLTADQQTHAWERAKSKNKVSVLDGIANNLPELLKAVKLTKYAAVIGFDWPDISQVFDKLEEETTELKEAIVEQDNTHIEEELGDLLFVCANLARHLKIDPSSALRKANHKFERRFRAVEELAKGQQPKKENFDLKVLDELWNQVKVELKK</sequence>
<dbReference type="GO" id="GO:0006203">
    <property type="term" value="P:dGTP catabolic process"/>
    <property type="evidence" value="ECO:0007669"/>
    <property type="project" value="TreeGrafter"/>
</dbReference>
<dbReference type="InterPro" id="IPR004518">
    <property type="entry name" value="MazG-like_dom"/>
</dbReference>
<dbReference type="CDD" id="cd11529">
    <property type="entry name" value="NTP-PPase_MazG_Cterm"/>
    <property type="match status" value="1"/>
</dbReference>
<name>A0A3B0VNI7_9ZZZZ</name>
<dbReference type="GO" id="GO:0046047">
    <property type="term" value="P:TTP catabolic process"/>
    <property type="evidence" value="ECO:0007669"/>
    <property type="project" value="TreeGrafter"/>
</dbReference>
<dbReference type="GO" id="GO:0047693">
    <property type="term" value="F:ATP diphosphatase activity"/>
    <property type="evidence" value="ECO:0007669"/>
    <property type="project" value="UniProtKB-EC"/>
</dbReference>
<dbReference type="InterPro" id="IPR048011">
    <property type="entry name" value="NTP-PPase_MazG-like_C"/>
</dbReference>
<dbReference type="FunFam" id="1.10.287.1080:FF:000001">
    <property type="entry name" value="Nucleoside triphosphate pyrophosphohydrolase"/>
    <property type="match status" value="1"/>
</dbReference>
<evidence type="ECO:0000313" key="2">
    <source>
        <dbReference type="EMBL" id="VAW44441.1"/>
    </source>
</evidence>
<feature type="domain" description="NTP pyrophosphohydrolase MazG-like" evidence="1">
    <location>
        <begin position="24"/>
        <end position="97"/>
    </location>
</feature>
<dbReference type="GO" id="GO:0046081">
    <property type="term" value="P:dUTP catabolic process"/>
    <property type="evidence" value="ECO:0007669"/>
    <property type="project" value="TreeGrafter"/>
</dbReference>
<dbReference type="EMBL" id="UOFA01000117">
    <property type="protein sequence ID" value="VAW44441.1"/>
    <property type="molecule type" value="Genomic_DNA"/>
</dbReference>
<feature type="domain" description="NTP pyrophosphohydrolase MazG-like" evidence="1">
    <location>
        <begin position="161"/>
        <end position="218"/>
    </location>
</feature>
<dbReference type="GO" id="GO:0046061">
    <property type="term" value="P:dATP catabolic process"/>
    <property type="evidence" value="ECO:0007669"/>
    <property type="project" value="TreeGrafter"/>
</dbReference>